<dbReference type="InterPro" id="IPR020846">
    <property type="entry name" value="MFS_dom"/>
</dbReference>
<dbReference type="EMBL" id="CP046453">
    <property type="protein sequence ID" value="QGU04397.1"/>
    <property type="molecule type" value="Genomic_DNA"/>
</dbReference>
<feature type="transmembrane region" description="Helical" evidence="7">
    <location>
        <begin position="109"/>
        <end position="131"/>
    </location>
</feature>
<dbReference type="RefSeq" id="WP_156227775.1">
    <property type="nucleotide sequence ID" value="NZ_CP046453.1"/>
</dbReference>
<evidence type="ECO:0000256" key="3">
    <source>
        <dbReference type="ARBA" id="ARBA00022475"/>
    </source>
</evidence>
<keyword evidence="6 7" id="KW-0472">Membrane</keyword>
<dbReference type="Proteomes" id="UP000425178">
    <property type="component" value="Chromosome"/>
</dbReference>
<reference evidence="9 10" key="1">
    <citation type="journal article" date="2021" name="Int. J. Syst. Evol. Microbiol.">
        <title>Classification of three corynebacterial strains isolated from a small paddock in North Rhine-Westphalia: proposal of &lt;i&gt;Corynebacterium kalinowskii&lt;/i&gt; sp. nov., &lt;i&gt;Corynebacterium comes&lt;/i&gt; sp. nov. and &lt;i&gt;Corynebacterium occultum&lt;/i&gt; sp. nov.</title>
        <authorList>
            <person name="Schaffert L."/>
            <person name="Ruwe M."/>
            <person name="Milse J."/>
            <person name="Hanuschka K."/>
            <person name="Ortseifen V."/>
            <person name="Droste J."/>
            <person name="Brandt D."/>
            <person name="Schl L."/>
            <person name="Kutter Y."/>
            <person name="Vinke S."/>
            <person name="Vieh P."/>
            <person name="Jacob L."/>
            <person name="L N.C."/>
            <person name="Schulte-Berndt E."/>
            <person name="Hain C."/>
            <person name="Linder M."/>
            <person name="Schmidt P."/>
            <person name="Wollenschl L."/>
            <person name="Luttermann T."/>
            <person name="Thieme E."/>
            <person name="Hassa J."/>
            <person name="Haak M."/>
            <person name="Wittchen M."/>
            <person name="Mentz A."/>
            <person name="Persicke M."/>
            <person name="Busche T."/>
            <person name="R C."/>
        </authorList>
    </citation>
    <scope>NUCLEOTIDE SEQUENCE [LARGE SCALE GENOMIC DNA]</scope>
    <source>
        <strain evidence="9 10">2019</strain>
    </source>
</reference>
<gene>
    <name evidence="9" type="primary">stp1</name>
    <name evidence="9" type="ORF">CETAM_05635</name>
</gene>
<dbReference type="AlphaFoldDB" id="A0A6B8VXF3"/>
<feature type="transmembrane region" description="Helical" evidence="7">
    <location>
        <begin position="143"/>
        <end position="167"/>
    </location>
</feature>
<protein>
    <submittedName>
        <fullName evidence="9">Multidrug resistance protein stp</fullName>
    </submittedName>
</protein>
<keyword evidence="2" id="KW-0813">Transport</keyword>
<evidence type="ECO:0000313" key="9">
    <source>
        <dbReference type="EMBL" id="QGU04397.1"/>
    </source>
</evidence>
<dbReference type="PANTHER" id="PTHR42718">
    <property type="entry name" value="MAJOR FACILITATOR SUPERFAMILY MULTIDRUG TRANSPORTER MFSC"/>
    <property type="match status" value="1"/>
</dbReference>
<dbReference type="PRINTS" id="PR01036">
    <property type="entry name" value="TCRTETB"/>
</dbReference>
<dbReference type="KEGG" id="ccoe:CETAM_05635"/>
<evidence type="ECO:0000256" key="2">
    <source>
        <dbReference type="ARBA" id="ARBA00022448"/>
    </source>
</evidence>
<keyword evidence="5 7" id="KW-1133">Transmembrane helix</keyword>
<proteinExistence type="predicted"/>
<dbReference type="NCBIfam" id="TIGR00711">
    <property type="entry name" value="efflux_EmrB"/>
    <property type="match status" value="1"/>
</dbReference>
<dbReference type="InterPro" id="IPR004638">
    <property type="entry name" value="EmrB-like"/>
</dbReference>
<feature type="transmembrane region" description="Helical" evidence="7">
    <location>
        <begin position="54"/>
        <end position="72"/>
    </location>
</feature>
<name>A0A6B8VXF3_9CORY</name>
<dbReference type="Pfam" id="PF07690">
    <property type="entry name" value="MFS_1"/>
    <property type="match status" value="1"/>
</dbReference>
<evidence type="ECO:0000259" key="8">
    <source>
        <dbReference type="PROSITE" id="PS50850"/>
    </source>
</evidence>
<feature type="transmembrane region" description="Helical" evidence="7">
    <location>
        <begin position="365"/>
        <end position="384"/>
    </location>
</feature>
<keyword evidence="4 7" id="KW-0812">Transmembrane</keyword>
<evidence type="ECO:0000256" key="6">
    <source>
        <dbReference type="ARBA" id="ARBA00023136"/>
    </source>
</evidence>
<accession>A0A6B8VXF3</accession>
<evidence type="ECO:0000256" key="4">
    <source>
        <dbReference type="ARBA" id="ARBA00022692"/>
    </source>
</evidence>
<feature type="transmembrane region" description="Helical" evidence="7">
    <location>
        <begin position="84"/>
        <end position="103"/>
    </location>
</feature>
<feature type="transmembrane region" description="Helical" evidence="7">
    <location>
        <begin position="340"/>
        <end position="359"/>
    </location>
</feature>
<dbReference type="Gene3D" id="1.20.1250.20">
    <property type="entry name" value="MFS general substrate transporter like domains"/>
    <property type="match status" value="1"/>
</dbReference>
<evidence type="ECO:0000313" key="10">
    <source>
        <dbReference type="Proteomes" id="UP000425178"/>
    </source>
</evidence>
<dbReference type="CDD" id="cd17321">
    <property type="entry name" value="MFS_MMR_MDR_like"/>
    <property type="match status" value="1"/>
</dbReference>
<feature type="transmembrane region" description="Helical" evidence="7">
    <location>
        <begin position="173"/>
        <end position="193"/>
    </location>
</feature>
<dbReference type="GO" id="GO:0005886">
    <property type="term" value="C:plasma membrane"/>
    <property type="evidence" value="ECO:0007669"/>
    <property type="project" value="UniProtKB-SubCell"/>
</dbReference>
<dbReference type="PANTHER" id="PTHR42718:SF42">
    <property type="entry name" value="EXPORT PROTEIN"/>
    <property type="match status" value="1"/>
</dbReference>
<feature type="transmembrane region" description="Helical" evidence="7">
    <location>
        <begin position="205"/>
        <end position="224"/>
    </location>
</feature>
<dbReference type="Gene3D" id="1.20.1720.10">
    <property type="entry name" value="Multidrug resistance protein D"/>
    <property type="match status" value="1"/>
</dbReference>
<dbReference type="SUPFAM" id="SSF103473">
    <property type="entry name" value="MFS general substrate transporter"/>
    <property type="match status" value="1"/>
</dbReference>
<dbReference type="PROSITE" id="PS50850">
    <property type="entry name" value="MFS"/>
    <property type="match status" value="1"/>
</dbReference>
<feature type="transmembrane region" description="Helical" evidence="7">
    <location>
        <begin position="276"/>
        <end position="298"/>
    </location>
</feature>
<keyword evidence="3" id="KW-1003">Cell membrane</keyword>
<evidence type="ECO:0000256" key="7">
    <source>
        <dbReference type="SAM" id="Phobius"/>
    </source>
</evidence>
<feature type="domain" description="Major facilitator superfamily (MFS) profile" evidence="8">
    <location>
        <begin position="19"/>
        <end position="464"/>
    </location>
</feature>
<feature type="transmembrane region" description="Helical" evidence="7">
    <location>
        <begin position="230"/>
        <end position="249"/>
    </location>
</feature>
<evidence type="ECO:0000256" key="5">
    <source>
        <dbReference type="ARBA" id="ARBA00022989"/>
    </source>
</evidence>
<dbReference type="InterPro" id="IPR036259">
    <property type="entry name" value="MFS_trans_sf"/>
</dbReference>
<comment type="subcellular location">
    <subcellularLocation>
        <location evidence="1">Cell membrane</location>
        <topology evidence="1">Multi-pass membrane protein</topology>
    </subcellularLocation>
</comment>
<feature type="transmembrane region" description="Helical" evidence="7">
    <location>
        <begin position="434"/>
        <end position="459"/>
    </location>
</feature>
<organism evidence="9 10">
    <name type="scientific">Corynebacterium comes</name>
    <dbReference type="NCBI Taxonomy" id="2675218"/>
    <lineage>
        <taxon>Bacteria</taxon>
        <taxon>Bacillati</taxon>
        <taxon>Actinomycetota</taxon>
        <taxon>Actinomycetes</taxon>
        <taxon>Mycobacteriales</taxon>
        <taxon>Corynebacteriaceae</taxon>
        <taxon>Corynebacterium</taxon>
    </lineage>
</organism>
<dbReference type="GO" id="GO:0022857">
    <property type="term" value="F:transmembrane transporter activity"/>
    <property type="evidence" value="ECO:0007669"/>
    <property type="project" value="InterPro"/>
</dbReference>
<evidence type="ECO:0000256" key="1">
    <source>
        <dbReference type="ARBA" id="ARBA00004651"/>
    </source>
</evidence>
<feature type="transmembrane region" description="Helical" evidence="7">
    <location>
        <begin position="310"/>
        <end position="328"/>
    </location>
</feature>
<keyword evidence="10" id="KW-1185">Reference proteome</keyword>
<dbReference type="InterPro" id="IPR011701">
    <property type="entry name" value="MFS"/>
</dbReference>
<sequence length="467" mass="48568">MSTTPAPSTVLPPPQAWRALAALCLGFFMILLDQTIVAVATPGIMADFGARLDQVVWVTSIYLLCLVVPLLFTGRLGDRFGQRTLFRFGVVVFTVAALGSMLAPTLELLILARGAQGVGAAILTPQTMSVINRVFPRERRGAALGAWGAVGSVASLVGPVLGGFVVGEFGWRGVFLVHLPVGVLAFILAGLWVPRLPTFARQIDPVSVVVSLLGMVSLVVAIQQGPGLDWPAWSLALLSAGVALTGLFIRLQSTAFRRGTEPLVPLEIFRNRNYSLGVFSIATMGFAVSSIMLPIMLWLQDGRSLSSQQAGLMLIPMAVVAGVFSPLIGRAADRIHPRALSVTGFGSMIVALVLTSLVMLSDAPVILFLLSAVLLGVGNALVWAPNSATAMRSVEIAHMGAASGVYNTSRQTGAVLGAASVGAAMQVGAELNGFIPGLAGALLLPAAVLVLGLVAVAFFRADPTSAG</sequence>